<accession>A0ABT5AWP4</accession>
<keyword evidence="3" id="KW-1185">Reference proteome</keyword>
<name>A0ABT5AWP4_9BACT</name>
<comment type="caution">
    <text evidence="2">The sequence shown here is derived from an EMBL/GenBank/DDBJ whole genome shotgun (WGS) entry which is preliminary data.</text>
</comment>
<reference evidence="2 3" key="1">
    <citation type="submission" date="2022-11" db="EMBL/GenBank/DDBJ databases">
        <title>Minimal conservation of predation-associated metabolite biosynthetic gene clusters underscores biosynthetic potential of Myxococcota including descriptions for ten novel species: Archangium lansinium sp. nov., Myxococcus landrumus sp. nov., Nannocystis bai.</title>
        <authorList>
            <person name="Ahearne A."/>
            <person name="Stevens C."/>
            <person name="Dowd S."/>
        </authorList>
    </citation>
    <scope>NUCLEOTIDE SEQUENCE [LARGE SCALE GENOMIC DNA]</scope>
    <source>
        <strain evidence="2 3">NCELM</strain>
    </source>
</reference>
<feature type="region of interest" description="Disordered" evidence="1">
    <location>
        <begin position="1"/>
        <end position="90"/>
    </location>
</feature>
<evidence type="ECO:0000313" key="2">
    <source>
        <dbReference type="EMBL" id="MDC0666260.1"/>
    </source>
</evidence>
<proteinExistence type="predicted"/>
<evidence type="ECO:0000256" key="1">
    <source>
        <dbReference type="SAM" id="MobiDB-lite"/>
    </source>
</evidence>
<dbReference type="Proteomes" id="UP001217838">
    <property type="component" value="Unassembled WGS sequence"/>
</dbReference>
<organism evidence="2 3">
    <name type="scientific">Nannocystis radixulma</name>
    <dbReference type="NCBI Taxonomy" id="2995305"/>
    <lineage>
        <taxon>Bacteria</taxon>
        <taxon>Pseudomonadati</taxon>
        <taxon>Myxococcota</taxon>
        <taxon>Polyangia</taxon>
        <taxon>Nannocystales</taxon>
        <taxon>Nannocystaceae</taxon>
        <taxon>Nannocystis</taxon>
    </lineage>
</organism>
<evidence type="ECO:0000313" key="3">
    <source>
        <dbReference type="Proteomes" id="UP001217838"/>
    </source>
</evidence>
<feature type="compositionally biased region" description="Low complexity" evidence="1">
    <location>
        <begin position="33"/>
        <end position="58"/>
    </location>
</feature>
<dbReference type="EMBL" id="JAQNDN010000001">
    <property type="protein sequence ID" value="MDC0666260.1"/>
    <property type="molecule type" value="Genomic_DNA"/>
</dbReference>
<gene>
    <name evidence="2" type="ORF">POL58_00865</name>
</gene>
<protein>
    <submittedName>
        <fullName evidence="2">Uncharacterized protein</fullName>
    </submittedName>
</protein>
<sequence length="289" mass="29764">MASFVFAPGCGLQKADSTDSAGVATDDESSSAGETTSSGVTTGGTDTTGPEPVTTGDGMPPGMSTGDDPEETAGTSDTTGAPGGCPMHEPATSAAFKVSLDAWPDQSDEEHLVDSVCDIDAVDVAGAVVITTLTCDVDGVARAAKFELAVAPEGAVDWQVGQTVAFHSRAGNTEFAGDTALHVTLADDPSLLLVDARNVWGVELPASEDIGPIHREIVMECTADDLGEDKNNELRYSLMSGAELTLWEGSRGSLAIDASRVFAIDLAQSGYICCHGDAEHSLIRRVLGE</sequence>
<dbReference type="RefSeq" id="WP_271993740.1">
    <property type="nucleotide sequence ID" value="NZ_JAQNDN010000001.1"/>
</dbReference>